<dbReference type="Proteomes" id="UP000005237">
    <property type="component" value="Unassembled WGS sequence"/>
</dbReference>
<reference evidence="1" key="2">
    <citation type="submission" date="2022-06" db="UniProtKB">
        <authorList>
            <consortium name="EnsemblMetazoa"/>
        </authorList>
    </citation>
    <scope>IDENTIFICATION</scope>
    <source>
        <strain evidence="1">DF5081</strain>
    </source>
</reference>
<evidence type="ECO:0000313" key="1">
    <source>
        <dbReference type="EnsemblMetazoa" id="CJA37338.1"/>
    </source>
</evidence>
<reference evidence="2" key="1">
    <citation type="submission" date="2010-08" db="EMBL/GenBank/DDBJ databases">
        <authorList>
            <consortium name="Caenorhabditis japonica Sequencing Consortium"/>
            <person name="Wilson R.K."/>
        </authorList>
    </citation>
    <scope>NUCLEOTIDE SEQUENCE [LARGE SCALE GENOMIC DNA]</scope>
    <source>
        <strain evidence="2">DF5081</strain>
    </source>
</reference>
<proteinExistence type="predicted"/>
<dbReference type="AlphaFoldDB" id="A0A8R1IRB1"/>
<evidence type="ECO:0000313" key="2">
    <source>
        <dbReference type="Proteomes" id="UP000005237"/>
    </source>
</evidence>
<accession>A0A8R1IRB1</accession>
<dbReference type="EnsemblMetazoa" id="CJA37338.1">
    <property type="protein sequence ID" value="CJA37338.1"/>
    <property type="gene ID" value="WBGene00213185"/>
</dbReference>
<name>A0A8R1IRB1_CAEJA</name>
<sequence length="95" mass="10660">MERVLAYTVGHLQWSQSTRSFRLDGLKTPAANRFVRVHTVLDRRIGIRGGRMSLSLALIPNTTTSLSLLSTVYHVSQMGSDAQKPYNIPRTCNFP</sequence>
<organism evidence="1 2">
    <name type="scientific">Caenorhabditis japonica</name>
    <dbReference type="NCBI Taxonomy" id="281687"/>
    <lineage>
        <taxon>Eukaryota</taxon>
        <taxon>Metazoa</taxon>
        <taxon>Ecdysozoa</taxon>
        <taxon>Nematoda</taxon>
        <taxon>Chromadorea</taxon>
        <taxon>Rhabditida</taxon>
        <taxon>Rhabditina</taxon>
        <taxon>Rhabditomorpha</taxon>
        <taxon>Rhabditoidea</taxon>
        <taxon>Rhabditidae</taxon>
        <taxon>Peloderinae</taxon>
        <taxon>Caenorhabditis</taxon>
    </lineage>
</organism>
<protein>
    <submittedName>
        <fullName evidence="1">Uncharacterized protein</fullName>
    </submittedName>
</protein>
<keyword evidence="2" id="KW-1185">Reference proteome</keyword>